<feature type="domain" description="HTH tetR-type" evidence="3">
    <location>
        <begin position="1"/>
        <end position="61"/>
    </location>
</feature>
<organism evidence="4">
    <name type="scientific">Pontimicrobium sp. SW4</name>
    <dbReference type="NCBI Taxonomy" id="3153519"/>
    <lineage>
        <taxon>Bacteria</taxon>
        <taxon>Pseudomonadati</taxon>
        <taxon>Bacteroidota</taxon>
        <taxon>Flavobacteriia</taxon>
        <taxon>Flavobacteriales</taxon>
        <taxon>Flavobacteriaceae</taxon>
        <taxon>Pontimicrobium</taxon>
    </lineage>
</organism>
<dbReference type="PANTHER" id="PTHR43479:SF11">
    <property type="entry name" value="ACREF_ENVCD OPERON REPRESSOR-RELATED"/>
    <property type="match status" value="1"/>
</dbReference>
<name>A0AAU7BWG6_9FLAO</name>
<dbReference type="PRINTS" id="PR00455">
    <property type="entry name" value="HTHTETR"/>
</dbReference>
<dbReference type="EMBL" id="CP157199">
    <property type="protein sequence ID" value="XBG62454.1"/>
    <property type="molecule type" value="Genomic_DNA"/>
</dbReference>
<evidence type="ECO:0000256" key="1">
    <source>
        <dbReference type="ARBA" id="ARBA00023125"/>
    </source>
</evidence>
<dbReference type="InterPro" id="IPR001647">
    <property type="entry name" value="HTH_TetR"/>
</dbReference>
<dbReference type="InterPro" id="IPR009057">
    <property type="entry name" value="Homeodomain-like_sf"/>
</dbReference>
<evidence type="ECO:0000313" key="4">
    <source>
        <dbReference type="EMBL" id="XBG62454.1"/>
    </source>
</evidence>
<gene>
    <name evidence="4" type="ORF">ABGB03_05995</name>
</gene>
<feature type="DNA-binding region" description="H-T-H motif" evidence="2">
    <location>
        <begin position="24"/>
        <end position="43"/>
    </location>
</feature>
<dbReference type="Pfam" id="PF00440">
    <property type="entry name" value="TetR_N"/>
    <property type="match status" value="1"/>
</dbReference>
<dbReference type="Gene3D" id="1.10.357.10">
    <property type="entry name" value="Tetracycline Repressor, domain 2"/>
    <property type="match status" value="1"/>
</dbReference>
<keyword evidence="1 2" id="KW-0238">DNA-binding</keyword>
<proteinExistence type="predicted"/>
<dbReference type="PANTHER" id="PTHR43479">
    <property type="entry name" value="ACREF/ENVCD OPERON REPRESSOR-RELATED"/>
    <property type="match status" value="1"/>
</dbReference>
<dbReference type="InterPro" id="IPR050624">
    <property type="entry name" value="HTH-type_Tx_Regulator"/>
</dbReference>
<dbReference type="RefSeq" id="WP_347925685.1">
    <property type="nucleotide sequence ID" value="NZ_CP157199.1"/>
</dbReference>
<accession>A0AAU7BWG6</accession>
<dbReference type="PROSITE" id="PS50977">
    <property type="entry name" value="HTH_TETR_2"/>
    <property type="match status" value="1"/>
</dbReference>
<dbReference type="AlphaFoldDB" id="A0AAU7BWG6"/>
<protein>
    <submittedName>
        <fullName evidence="4">TetR/AcrR family transcriptional regulator</fullName>
    </submittedName>
</protein>
<evidence type="ECO:0000256" key="2">
    <source>
        <dbReference type="PROSITE-ProRule" id="PRU00335"/>
    </source>
</evidence>
<dbReference type="GO" id="GO:0003677">
    <property type="term" value="F:DNA binding"/>
    <property type="evidence" value="ECO:0007669"/>
    <property type="project" value="UniProtKB-UniRule"/>
</dbReference>
<reference evidence="4" key="1">
    <citation type="submission" date="2024-05" db="EMBL/GenBank/DDBJ databases">
        <title>Pontimicrobium maritimus sp. nov., isolated form sea water.</title>
        <authorList>
            <person name="Muhammad N."/>
            <person name="Vuong T.Q."/>
            <person name="Han H.L."/>
            <person name="Kim S.-G."/>
        </authorList>
    </citation>
    <scope>NUCLEOTIDE SEQUENCE</scope>
    <source>
        <strain evidence="4">SW4</strain>
    </source>
</reference>
<sequence>MDKRKQIIDVATKLFSERGYENTPLSAVCEVANVSKGLIFHHFKSKNHLLREIFSNTTKLIEDINQSSSSKQSPKEKLKEIIESVFRQLEADKLFFQLNLNLMLQPSTRDVLNDLIKERSSIILDSTKLIFSEIDSKNAEVLSYMFIAELDGIALNYLCIFEDYPLRHIKKQILDKYT</sequence>
<evidence type="ECO:0000259" key="3">
    <source>
        <dbReference type="PROSITE" id="PS50977"/>
    </source>
</evidence>
<dbReference type="SUPFAM" id="SSF46689">
    <property type="entry name" value="Homeodomain-like"/>
    <property type="match status" value="1"/>
</dbReference>